<keyword evidence="6" id="KW-1185">Reference proteome</keyword>
<keyword evidence="3" id="KW-0732">Signal</keyword>
<name>A4BB61_9GAMM</name>
<evidence type="ECO:0000259" key="4">
    <source>
        <dbReference type="Pfam" id="PF09084"/>
    </source>
</evidence>
<evidence type="ECO:0000256" key="3">
    <source>
        <dbReference type="ARBA" id="ARBA00022729"/>
    </source>
</evidence>
<comment type="subcellular location">
    <subcellularLocation>
        <location evidence="1">Periplasm</location>
    </subcellularLocation>
</comment>
<dbReference type="HOGENOM" id="CLU_028871_9_0_6"/>
<dbReference type="Gene3D" id="3.40.190.10">
    <property type="entry name" value="Periplasmic binding protein-like II"/>
    <property type="match status" value="2"/>
</dbReference>
<protein>
    <recommendedName>
        <fullName evidence="4">SsuA/THI5-like domain-containing protein</fullName>
    </recommendedName>
</protein>
<dbReference type="Pfam" id="PF09084">
    <property type="entry name" value="NMT1"/>
    <property type="match status" value="1"/>
</dbReference>
<reference evidence="5 6" key="1">
    <citation type="submission" date="2006-02" db="EMBL/GenBank/DDBJ databases">
        <authorList>
            <person name="Pinhassi J."/>
            <person name="Pedros-Alio C."/>
            <person name="Ferriera S."/>
            <person name="Johnson J."/>
            <person name="Kravitz S."/>
            <person name="Halpern A."/>
            <person name="Remington K."/>
            <person name="Beeson K."/>
            <person name="Tran B."/>
            <person name="Rogers Y.-H."/>
            <person name="Friedman R."/>
            <person name="Venter J.C."/>
        </authorList>
    </citation>
    <scope>NUCLEOTIDE SEQUENCE [LARGE SCALE GENOMIC DNA]</scope>
    <source>
        <strain evidence="5 6">MED297</strain>
    </source>
</reference>
<sequence length="318" mass="35641">MKSLRPLGFVLVALMLSQCAPDPPKLINVKIAVSLTPLSTAFFVAESSGYFRQCGLLPELIQVNGGKRAFELLEENRVDFSTSSDSVVSYAVQQNTTPFNILASFASSENDIKLISRQPEPLPANSTLGYWSGSASEHLMQTYLALYQSDKTFDQVDAPPEQLVSLFREGKVDVISVWEPFAWQMTDLIEQNDAHVLDAAALHSLHFLLLSNQNSKLDRTVAERLIGALQLATIKVHQHPQEVQQEIRTVLNADQSFIDWIWNDYLFQVKPATSVRYALLSNSRWFNGSRPLNYQNYLANAESLASPSDLAEQWCQDT</sequence>
<dbReference type="OrthoDB" id="9815602at2"/>
<dbReference type="GO" id="GO:0042918">
    <property type="term" value="P:alkanesulfonate transmembrane transport"/>
    <property type="evidence" value="ECO:0007669"/>
    <property type="project" value="TreeGrafter"/>
</dbReference>
<evidence type="ECO:0000313" key="5">
    <source>
        <dbReference type="EMBL" id="EAR10674.1"/>
    </source>
</evidence>
<evidence type="ECO:0000256" key="1">
    <source>
        <dbReference type="ARBA" id="ARBA00004418"/>
    </source>
</evidence>
<gene>
    <name evidence="5" type="ORF">MED297_11680</name>
</gene>
<dbReference type="InterPro" id="IPR015168">
    <property type="entry name" value="SsuA/THI5"/>
</dbReference>
<dbReference type="PANTHER" id="PTHR30024">
    <property type="entry name" value="ALIPHATIC SULFONATES-BINDING PROTEIN-RELATED"/>
    <property type="match status" value="1"/>
</dbReference>
<organism evidence="5 6">
    <name type="scientific">Reinekea blandensis MED297</name>
    <dbReference type="NCBI Taxonomy" id="314283"/>
    <lineage>
        <taxon>Bacteria</taxon>
        <taxon>Pseudomonadati</taxon>
        <taxon>Pseudomonadota</taxon>
        <taxon>Gammaproteobacteria</taxon>
        <taxon>Oceanospirillales</taxon>
        <taxon>Saccharospirillaceae</taxon>
        <taxon>Reinekea</taxon>
    </lineage>
</organism>
<dbReference type="PANTHER" id="PTHR30024:SF47">
    <property type="entry name" value="TAURINE-BINDING PERIPLASMIC PROTEIN"/>
    <property type="match status" value="1"/>
</dbReference>
<dbReference type="STRING" id="314283.MED297_11680"/>
<evidence type="ECO:0000256" key="2">
    <source>
        <dbReference type="ARBA" id="ARBA00010742"/>
    </source>
</evidence>
<dbReference type="SUPFAM" id="SSF53850">
    <property type="entry name" value="Periplasmic binding protein-like II"/>
    <property type="match status" value="1"/>
</dbReference>
<comment type="similarity">
    <text evidence="2">Belongs to the bacterial solute-binding protein SsuA/TauA family.</text>
</comment>
<accession>A4BB61</accession>
<dbReference type="AlphaFoldDB" id="A4BB61"/>
<evidence type="ECO:0000313" key="6">
    <source>
        <dbReference type="Proteomes" id="UP000005953"/>
    </source>
</evidence>
<proteinExistence type="inferred from homology"/>
<feature type="domain" description="SsuA/THI5-like" evidence="4">
    <location>
        <begin position="39"/>
        <end position="242"/>
    </location>
</feature>
<dbReference type="GO" id="GO:0042597">
    <property type="term" value="C:periplasmic space"/>
    <property type="evidence" value="ECO:0007669"/>
    <property type="project" value="UniProtKB-SubCell"/>
</dbReference>
<dbReference type="Proteomes" id="UP000005953">
    <property type="component" value="Unassembled WGS sequence"/>
</dbReference>
<dbReference type="EMBL" id="AAOE01000003">
    <property type="protein sequence ID" value="EAR10674.1"/>
    <property type="molecule type" value="Genomic_DNA"/>
</dbReference>
<comment type="caution">
    <text evidence="5">The sequence shown here is derived from an EMBL/GenBank/DDBJ whole genome shotgun (WGS) entry which is preliminary data.</text>
</comment>